<accession>A0A9D4B9J6</accession>
<dbReference type="Pfam" id="PF22257">
    <property type="entry name" value="GPR128_N"/>
    <property type="match status" value="1"/>
</dbReference>
<dbReference type="InterPro" id="IPR017981">
    <property type="entry name" value="GPCR_2-like_7TM"/>
</dbReference>
<comment type="subcellular location">
    <subcellularLocation>
        <location evidence="2">Cell membrane</location>
    </subcellularLocation>
    <subcellularLocation>
        <location evidence="1">Membrane</location>
        <topology evidence="1">Multi-pass membrane protein</topology>
    </subcellularLocation>
</comment>
<feature type="region of interest" description="Disordered" evidence="9">
    <location>
        <begin position="760"/>
        <end position="779"/>
    </location>
</feature>
<dbReference type="GO" id="GO:0004930">
    <property type="term" value="F:G protein-coupled receptor activity"/>
    <property type="evidence" value="ECO:0007669"/>
    <property type="project" value="InterPro"/>
</dbReference>
<dbReference type="InterPro" id="IPR046338">
    <property type="entry name" value="GAIN_dom_sf"/>
</dbReference>
<evidence type="ECO:0000256" key="5">
    <source>
        <dbReference type="ARBA" id="ARBA00022989"/>
    </source>
</evidence>
<evidence type="ECO:0000256" key="10">
    <source>
        <dbReference type="SAM" id="Phobius"/>
    </source>
</evidence>
<evidence type="ECO:0000313" key="15">
    <source>
        <dbReference type="Proteomes" id="UP000827986"/>
    </source>
</evidence>
<organism evidence="14 15">
    <name type="scientific">Mauremys mutica</name>
    <name type="common">yellowpond turtle</name>
    <dbReference type="NCBI Taxonomy" id="74926"/>
    <lineage>
        <taxon>Eukaryota</taxon>
        <taxon>Metazoa</taxon>
        <taxon>Chordata</taxon>
        <taxon>Craniata</taxon>
        <taxon>Vertebrata</taxon>
        <taxon>Euteleostomi</taxon>
        <taxon>Archelosauria</taxon>
        <taxon>Testudinata</taxon>
        <taxon>Testudines</taxon>
        <taxon>Cryptodira</taxon>
        <taxon>Durocryptodira</taxon>
        <taxon>Testudinoidea</taxon>
        <taxon>Geoemydidae</taxon>
        <taxon>Geoemydinae</taxon>
        <taxon>Mauremys</taxon>
    </lineage>
</organism>
<dbReference type="GO" id="GO:0007166">
    <property type="term" value="P:cell surface receptor signaling pathway"/>
    <property type="evidence" value="ECO:0007669"/>
    <property type="project" value="InterPro"/>
</dbReference>
<dbReference type="InterPro" id="IPR053986">
    <property type="entry name" value="GPR128_GAIN_subdom_B"/>
</dbReference>
<evidence type="ECO:0000256" key="2">
    <source>
        <dbReference type="ARBA" id="ARBA00004236"/>
    </source>
</evidence>
<keyword evidence="15" id="KW-1185">Reference proteome</keyword>
<evidence type="ECO:0000256" key="9">
    <source>
        <dbReference type="SAM" id="MobiDB-lite"/>
    </source>
</evidence>
<evidence type="ECO:0000256" key="3">
    <source>
        <dbReference type="ARBA" id="ARBA00022475"/>
    </source>
</evidence>
<dbReference type="InterPro" id="IPR057244">
    <property type="entry name" value="GAIN_B"/>
</dbReference>
<dbReference type="PROSITE" id="PS50026">
    <property type="entry name" value="EGF_3"/>
    <property type="match status" value="1"/>
</dbReference>
<dbReference type="GO" id="GO:0005886">
    <property type="term" value="C:plasma membrane"/>
    <property type="evidence" value="ECO:0007669"/>
    <property type="project" value="UniProtKB-SubCell"/>
</dbReference>
<dbReference type="PANTHER" id="PTHR47767:SF1">
    <property type="entry name" value="ADHESION G PROTEIN-COUPLED RECEPTOR G7"/>
    <property type="match status" value="1"/>
</dbReference>
<evidence type="ECO:0000313" key="14">
    <source>
        <dbReference type="EMBL" id="KAH1185851.1"/>
    </source>
</evidence>
<feature type="transmembrane region" description="Helical" evidence="10">
    <location>
        <begin position="660"/>
        <end position="683"/>
    </location>
</feature>
<dbReference type="InterPro" id="IPR053066">
    <property type="entry name" value="ADGR_G7"/>
</dbReference>
<reference evidence="14" key="1">
    <citation type="submission" date="2021-09" db="EMBL/GenBank/DDBJ databases">
        <title>The genome of Mauremys mutica provides insights into the evolution of semi-aquatic lifestyle.</title>
        <authorList>
            <person name="Gong S."/>
            <person name="Gao Y."/>
        </authorList>
    </citation>
    <scope>NUCLEOTIDE SEQUENCE</scope>
    <source>
        <strain evidence="14">MM-2020</strain>
        <tissue evidence="14">Muscle</tissue>
    </source>
</reference>
<dbReference type="Proteomes" id="UP000827986">
    <property type="component" value="Unassembled WGS sequence"/>
</dbReference>
<keyword evidence="7 8" id="KW-1015">Disulfide bond</keyword>
<evidence type="ECO:0008006" key="16">
    <source>
        <dbReference type="Google" id="ProtNLM"/>
    </source>
</evidence>
<name>A0A9D4B9J6_9SAUR</name>
<comment type="caution">
    <text evidence="8">Lacks conserved residue(s) required for the propagation of feature annotation.</text>
</comment>
<dbReference type="InterPro" id="IPR000742">
    <property type="entry name" value="EGF"/>
</dbReference>
<dbReference type="PROSITE" id="PS00022">
    <property type="entry name" value="EGF_1"/>
    <property type="match status" value="1"/>
</dbReference>
<sequence length="779" mass="86662">QTPGPQAVWPAGSMVWGVAEAAWLQRAVEQGSSRAVSSLLLQTSFECETSSPSPAPLLCNKGEYRDGVCFCPEEWTGQHCETANFCEDSTYVVNSSKKFTFTRIVVDRFGYSAEKCENNTVNAGTPKASRKCIKIGRTPTLDDVTFVNCSINLKTLMDELRTADNVSSIANNTQILTSVPEKLTTENISTAADIAGQILKNDSQEATATMAAVATVSQLLDARVSEFNFADENLTNTTANLTRTLENFSLNGSAVQPNIAVQHISFKTNSTKAWFSAKTVSGSLLSENINVSEKVPDIKDASNSEVQILINITKNDSPSGNESIGFVLYQNDKFFQSESYKTHFNHTKQIISGHVANATVNDVQIVFNPKFNKSEILLHDYACVFWDYNANDWDTKGCTKEGNKSELRCRCNHATSFAVLMSFKINYKYAKPLEIVSNIGTGVSIVGLVITILFQILTRKTRKFSVTWMLVNLCTSMLIFNIIFISGIDNPNAKNNVAVSTTNTLLDSDRVDPPENASCTAVAVLLHYFLLATFMWTAVNSAHLYLLLLKTLRPIPGHFTLFMSIIGWGVPAVVVAITLGATYRKGKQLNYRQEEFCWLAVLDDKGEVSIKKPMIGAFLLVVAVILLFNIIIFVKITVLVMWKENTNLTSNKKKSFTTKIFGTLSVAVVLGITWILGYMMLINQEETNFVFSILFCIFNATQGLQICILYTFRSPIFKKKVTELFSFVSLPDIPIYLHSKSYYLLKFRSKKNTYENFKPSETFSEETSFSSNDQTSTKN</sequence>
<feature type="transmembrane region" description="Helical" evidence="10">
    <location>
        <begin position="466"/>
        <end position="488"/>
    </location>
</feature>
<feature type="transmembrane region" description="Helical" evidence="10">
    <location>
        <begin position="561"/>
        <end position="583"/>
    </location>
</feature>
<feature type="transmembrane region" description="Helical" evidence="10">
    <location>
        <begin position="615"/>
        <end position="640"/>
    </location>
</feature>
<feature type="transmembrane region" description="Helical" evidence="10">
    <location>
        <begin position="525"/>
        <end position="549"/>
    </location>
</feature>
<dbReference type="InterPro" id="IPR053984">
    <property type="entry name" value="GPR128_N"/>
</dbReference>
<evidence type="ECO:0000256" key="4">
    <source>
        <dbReference type="ARBA" id="ARBA00022692"/>
    </source>
</evidence>
<comment type="caution">
    <text evidence="14">The sequence shown here is derived from an EMBL/GenBank/DDBJ whole genome shotgun (WGS) entry which is preliminary data.</text>
</comment>
<dbReference type="InterPro" id="IPR000203">
    <property type="entry name" value="GPS"/>
</dbReference>
<dbReference type="Pfam" id="PF22261">
    <property type="entry name" value="GPR128_GAIN_subdom_B"/>
    <property type="match status" value="1"/>
</dbReference>
<dbReference type="SUPFAM" id="SSF81321">
    <property type="entry name" value="Family A G protein-coupled receptor-like"/>
    <property type="match status" value="1"/>
</dbReference>
<dbReference type="InterPro" id="IPR000832">
    <property type="entry name" value="GPCR_2_secretin-like"/>
</dbReference>
<feature type="non-terminal residue" evidence="14">
    <location>
        <position position="1"/>
    </location>
</feature>
<dbReference type="EMBL" id="JAHDVG010000463">
    <property type="protein sequence ID" value="KAH1185851.1"/>
    <property type="molecule type" value="Genomic_DNA"/>
</dbReference>
<keyword evidence="4 10" id="KW-0812">Transmembrane</keyword>
<evidence type="ECO:0000259" key="12">
    <source>
        <dbReference type="PROSITE" id="PS50221"/>
    </source>
</evidence>
<keyword evidence="3" id="KW-1003">Cell membrane</keyword>
<dbReference type="PROSITE" id="PS50221">
    <property type="entry name" value="GAIN_B"/>
    <property type="match status" value="1"/>
</dbReference>
<dbReference type="PANTHER" id="PTHR47767">
    <property type="entry name" value="ADHESION G PROTEIN-COUPLED RECEPTOR G7"/>
    <property type="match status" value="1"/>
</dbReference>
<protein>
    <recommendedName>
        <fullName evidence="16">Adhesion G protein-coupled receptor G7</fullName>
    </recommendedName>
</protein>
<dbReference type="InterPro" id="IPR053985">
    <property type="entry name" value="GPR128_GAIN_subdom_A"/>
</dbReference>
<dbReference type="CDD" id="cd15257">
    <property type="entry name" value="7tmB2_GPR128"/>
    <property type="match status" value="1"/>
</dbReference>
<proteinExistence type="predicted"/>
<keyword evidence="8" id="KW-0245">EGF-like domain</keyword>
<feature type="domain" description="G-protein coupled receptors family 2 profile 2" evidence="13">
    <location>
        <begin position="433"/>
        <end position="714"/>
    </location>
</feature>
<feature type="domain" description="EGF-like" evidence="11">
    <location>
        <begin position="43"/>
        <end position="81"/>
    </location>
</feature>
<feature type="compositionally biased region" description="Low complexity" evidence="9">
    <location>
        <begin position="760"/>
        <end position="771"/>
    </location>
</feature>
<evidence type="ECO:0000256" key="6">
    <source>
        <dbReference type="ARBA" id="ARBA00023136"/>
    </source>
</evidence>
<keyword evidence="5 10" id="KW-1133">Transmembrane helix</keyword>
<keyword evidence="6 10" id="KW-0472">Membrane</keyword>
<evidence type="ECO:0000256" key="7">
    <source>
        <dbReference type="ARBA" id="ARBA00023157"/>
    </source>
</evidence>
<dbReference type="Pfam" id="PF00002">
    <property type="entry name" value="7tm_2"/>
    <property type="match status" value="1"/>
</dbReference>
<evidence type="ECO:0000256" key="8">
    <source>
        <dbReference type="PROSITE-ProRule" id="PRU00076"/>
    </source>
</evidence>
<feature type="transmembrane region" description="Helical" evidence="10">
    <location>
        <begin position="435"/>
        <end position="454"/>
    </location>
</feature>
<feature type="disulfide bond" evidence="8">
    <location>
        <begin position="71"/>
        <end position="80"/>
    </location>
</feature>
<dbReference type="AlphaFoldDB" id="A0A9D4B9J6"/>
<dbReference type="Gene3D" id="1.20.1070.10">
    <property type="entry name" value="Rhodopsin 7-helix transmembrane proteins"/>
    <property type="match status" value="1"/>
</dbReference>
<dbReference type="SMART" id="SM00303">
    <property type="entry name" value="GPS"/>
    <property type="match status" value="1"/>
</dbReference>
<dbReference type="Gene3D" id="2.60.220.50">
    <property type="match status" value="1"/>
</dbReference>
<dbReference type="InterPro" id="IPR047938">
    <property type="entry name" value="GPR128_7tmB2"/>
</dbReference>
<dbReference type="PRINTS" id="PR00249">
    <property type="entry name" value="GPCRSECRETIN"/>
</dbReference>
<feature type="transmembrane region" description="Helical" evidence="10">
    <location>
        <begin position="689"/>
        <end position="712"/>
    </location>
</feature>
<gene>
    <name evidence="14" type="ORF">KIL84_018600</name>
</gene>
<dbReference type="Pfam" id="PF01825">
    <property type="entry name" value="GPS"/>
    <property type="match status" value="1"/>
</dbReference>
<evidence type="ECO:0000259" key="13">
    <source>
        <dbReference type="PROSITE" id="PS50261"/>
    </source>
</evidence>
<evidence type="ECO:0000256" key="1">
    <source>
        <dbReference type="ARBA" id="ARBA00004141"/>
    </source>
</evidence>
<dbReference type="Pfam" id="PF22259">
    <property type="entry name" value="GPR128_GAIN_subdomA"/>
    <property type="match status" value="1"/>
</dbReference>
<dbReference type="PROSITE" id="PS50261">
    <property type="entry name" value="G_PROTEIN_RECEP_F2_4"/>
    <property type="match status" value="1"/>
</dbReference>
<feature type="domain" description="GAIN-B" evidence="12">
    <location>
        <begin position="281"/>
        <end position="427"/>
    </location>
</feature>
<evidence type="ECO:0000259" key="11">
    <source>
        <dbReference type="PROSITE" id="PS50026"/>
    </source>
</evidence>